<keyword evidence="4 13" id="KW-0808">Transferase</keyword>
<dbReference type="GO" id="GO:0012505">
    <property type="term" value="C:endomembrane system"/>
    <property type="evidence" value="ECO:0007669"/>
    <property type="project" value="UniProtKB-SubCell"/>
</dbReference>
<evidence type="ECO:0000256" key="8">
    <source>
        <dbReference type="ARBA" id="ARBA00023136"/>
    </source>
</evidence>
<sequence>MMHFQAGSYLLCLLANLYFISLCNYASGTTGSSSVLIIIRDQANDYHHKLATAKKAELDTQIKAENLNAKVILMHEEYPVEGAWTILPVLPDIARKYADEFKWFMFIEEGTAVDIKQLTTSFLTKHDPSAFKLLCRCLHDNSPTIIHHFAFVNKAIKKFKYPDFDAGWIWSTALLQKVAFNLTPETLESDFQIDTKHEIAMWLEEHHDLKVTCVKELCGGGENKKSCVTKFDKFLPDCGDKVTLDDVLVSVKTTLMFHKDRVPVVQKTWGKYVQNIRYYSNVTDLTIPTMDCGVPNTVSGHCGKMEKIILDAYETSYDWLVIADDDSIIGVSKLLKLLNCYDPNRIIVLGERYGFGLLSGYGYGYITGGGGMVMSRAAVRAWKNKGCHCPAIDSPDDMFLGQCFSLVVGVPVTHSPLFHQARPDDYADGYLGNQEPISFHKHWEVDPYEVYADWFAQEDKAMFAAPNVKPTEAPEPQVIPIPPTPTENQIKDEL</sequence>
<keyword evidence="3" id="KW-0328">Glycosyltransferase</keyword>
<evidence type="ECO:0000256" key="4">
    <source>
        <dbReference type="ARBA" id="ARBA00022679"/>
    </source>
</evidence>
<reference evidence="13" key="1">
    <citation type="submission" date="2020-04" db="EMBL/GenBank/DDBJ databases">
        <authorList>
            <person name="Neveu A P."/>
        </authorList>
    </citation>
    <scope>NUCLEOTIDE SEQUENCE</scope>
    <source>
        <tissue evidence="13">Whole embryo</tissue>
    </source>
</reference>
<keyword evidence="5" id="KW-0812">Transmembrane</keyword>
<dbReference type="InterPro" id="IPR029044">
    <property type="entry name" value="Nucleotide-diphossugar_trans"/>
</dbReference>
<feature type="signal peptide" evidence="11">
    <location>
        <begin position="1"/>
        <end position="28"/>
    </location>
</feature>
<evidence type="ECO:0000256" key="9">
    <source>
        <dbReference type="ARBA" id="ARBA00037847"/>
    </source>
</evidence>
<evidence type="ECO:0000256" key="5">
    <source>
        <dbReference type="ARBA" id="ARBA00022692"/>
    </source>
</evidence>
<dbReference type="PANTHER" id="PTHR10811">
    <property type="entry name" value="FRINGE-RELATED"/>
    <property type="match status" value="1"/>
</dbReference>
<keyword evidence="8" id="KW-0472">Membrane</keyword>
<evidence type="ECO:0000256" key="11">
    <source>
        <dbReference type="SAM" id="SignalP"/>
    </source>
</evidence>
<dbReference type="GO" id="GO:0016757">
    <property type="term" value="F:glycosyltransferase activity"/>
    <property type="evidence" value="ECO:0007669"/>
    <property type="project" value="UniProtKB-KW"/>
</dbReference>
<dbReference type="Pfam" id="PF02434">
    <property type="entry name" value="Fringe"/>
    <property type="match status" value="1"/>
</dbReference>
<evidence type="ECO:0000256" key="1">
    <source>
        <dbReference type="ARBA" id="ARBA00004606"/>
    </source>
</evidence>
<feature type="domain" description="Fringe-like glycosyltransferase" evidence="12">
    <location>
        <begin position="241"/>
        <end position="445"/>
    </location>
</feature>
<dbReference type="AlphaFoldDB" id="A0A6F9D827"/>
<keyword evidence="11" id="KW-0732">Signal</keyword>
<evidence type="ECO:0000256" key="6">
    <source>
        <dbReference type="ARBA" id="ARBA00022968"/>
    </source>
</evidence>
<keyword evidence="7" id="KW-1133">Transmembrane helix</keyword>
<protein>
    <submittedName>
        <fullName evidence="13">Beta-1,3-glucosyltransferase-like</fullName>
    </submittedName>
</protein>
<evidence type="ECO:0000256" key="10">
    <source>
        <dbReference type="SAM" id="MobiDB-lite"/>
    </source>
</evidence>
<dbReference type="EMBL" id="LR783233">
    <property type="protein sequence ID" value="CAB3224849.1"/>
    <property type="molecule type" value="mRNA"/>
</dbReference>
<dbReference type="SUPFAM" id="SSF53448">
    <property type="entry name" value="Nucleotide-diphospho-sugar transferases"/>
    <property type="match status" value="1"/>
</dbReference>
<evidence type="ECO:0000313" key="13">
    <source>
        <dbReference type="EMBL" id="CAB3224849.1"/>
    </source>
</evidence>
<feature type="region of interest" description="Disordered" evidence="10">
    <location>
        <begin position="471"/>
        <end position="494"/>
    </location>
</feature>
<name>A0A6F9D827_9ASCI</name>
<feature type="chain" id="PRO_5026357962" evidence="11">
    <location>
        <begin position="29"/>
        <end position="494"/>
    </location>
</feature>
<dbReference type="Gene3D" id="3.90.550.50">
    <property type="match status" value="2"/>
</dbReference>
<organism evidence="13">
    <name type="scientific">Phallusia mammillata</name>
    <dbReference type="NCBI Taxonomy" id="59560"/>
    <lineage>
        <taxon>Eukaryota</taxon>
        <taxon>Metazoa</taxon>
        <taxon>Chordata</taxon>
        <taxon>Tunicata</taxon>
        <taxon>Ascidiacea</taxon>
        <taxon>Phlebobranchia</taxon>
        <taxon>Ascidiidae</taxon>
        <taxon>Phallusia</taxon>
    </lineage>
</organism>
<dbReference type="InterPro" id="IPR003378">
    <property type="entry name" value="Fringe-like_glycosylTrfase"/>
</dbReference>
<evidence type="ECO:0000256" key="3">
    <source>
        <dbReference type="ARBA" id="ARBA00022676"/>
    </source>
</evidence>
<dbReference type="FunFam" id="3.90.550.50:FF:000008">
    <property type="entry name" value="Beta-1,3-glucosyltransferase"/>
    <property type="match status" value="1"/>
</dbReference>
<dbReference type="GO" id="GO:0016020">
    <property type="term" value="C:membrane"/>
    <property type="evidence" value="ECO:0007669"/>
    <property type="project" value="UniProtKB-SubCell"/>
</dbReference>
<accession>A0A6F9D827</accession>
<evidence type="ECO:0000256" key="2">
    <source>
        <dbReference type="ARBA" id="ARBA00008661"/>
    </source>
</evidence>
<comment type="subcellular location">
    <subcellularLocation>
        <location evidence="9">Endomembrane system</location>
        <topology evidence="9">Single-pass membrane protein</topology>
    </subcellularLocation>
    <subcellularLocation>
        <location evidence="1">Membrane</location>
        <topology evidence="1">Single-pass type II membrane protein</topology>
    </subcellularLocation>
</comment>
<keyword evidence="6" id="KW-0735">Signal-anchor</keyword>
<comment type="similarity">
    <text evidence="2">Belongs to the glycosyltransferase 31 family.</text>
</comment>
<evidence type="ECO:0000259" key="12">
    <source>
        <dbReference type="Pfam" id="PF02434"/>
    </source>
</evidence>
<gene>
    <name evidence="13" type="primary">B3galtl</name>
</gene>
<proteinExistence type="evidence at transcript level"/>
<evidence type="ECO:0000256" key="7">
    <source>
        <dbReference type="ARBA" id="ARBA00022989"/>
    </source>
</evidence>